<keyword evidence="3" id="KW-1185">Reference proteome</keyword>
<dbReference type="InParanoid" id="H0ETE8"/>
<accession>H0ETE8</accession>
<name>H0ETE8_GLAL7</name>
<organism evidence="2 3">
    <name type="scientific">Glarea lozoyensis (strain ATCC 74030 / MF5533)</name>
    <dbReference type="NCBI Taxonomy" id="1104152"/>
    <lineage>
        <taxon>Eukaryota</taxon>
        <taxon>Fungi</taxon>
        <taxon>Dikarya</taxon>
        <taxon>Ascomycota</taxon>
        <taxon>Pezizomycotina</taxon>
        <taxon>Leotiomycetes</taxon>
        <taxon>Helotiales</taxon>
        <taxon>Helotiaceae</taxon>
        <taxon>Glarea</taxon>
    </lineage>
</organism>
<gene>
    <name evidence="2" type="ORF">M7I_6010</name>
</gene>
<comment type="caution">
    <text evidence="2">The sequence shown here is derived from an EMBL/GenBank/DDBJ whole genome shotgun (WGS) entry which is preliminary data.</text>
</comment>
<dbReference type="Proteomes" id="UP000005446">
    <property type="component" value="Unassembled WGS sequence"/>
</dbReference>
<keyword evidence="1" id="KW-0472">Membrane</keyword>
<protein>
    <submittedName>
        <fullName evidence="2">Uncharacterized protein</fullName>
    </submittedName>
</protein>
<dbReference type="HOGENOM" id="CLU_2979278_0_0_1"/>
<dbReference type="EMBL" id="AGUE01000161">
    <property type="protein sequence ID" value="EHK98243.1"/>
    <property type="molecule type" value="Genomic_DNA"/>
</dbReference>
<reference evidence="2 3" key="1">
    <citation type="journal article" date="2012" name="Eukaryot. Cell">
        <title>Genome sequence of the fungus Glarea lozoyensis: the first genome sequence of a species from the Helotiaceae family.</title>
        <authorList>
            <person name="Youssar L."/>
            <person name="Gruening B.A."/>
            <person name="Erxleben A."/>
            <person name="Guenther S."/>
            <person name="Huettel W."/>
        </authorList>
    </citation>
    <scope>NUCLEOTIDE SEQUENCE [LARGE SCALE GENOMIC DNA]</scope>
    <source>
        <strain evidence="3">ATCC 74030 / MF5533</strain>
    </source>
</reference>
<evidence type="ECO:0000313" key="2">
    <source>
        <dbReference type="EMBL" id="EHK98243.1"/>
    </source>
</evidence>
<keyword evidence="1" id="KW-0812">Transmembrane</keyword>
<keyword evidence="1" id="KW-1133">Transmembrane helix</keyword>
<feature type="transmembrane region" description="Helical" evidence="1">
    <location>
        <begin position="27"/>
        <end position="54"/>
    </location>
</feature>
<dbReference type="AlphaFoldDB" id="H0ETE8"/>
<proteinExistence type="predicted"/>
<evidence type="ECO:0000256" key="1">
    <source>
        <dbReference type="SAM" id="Phobius"/>
    </source>
</evidence>
<dbReference type="OrthoDB" id="194139at2759"/>
<evidence type="ECO:0000313" key="3">
    <source>
        <dbReference type="Proteomes" id="UP000005446"/>
    </source>
</evidence>
<sequence>MLLLILPYISHLLVKYGHFSINKKDLYIARVSVVSLMLGCIGIGLSPTPVVMAFSLPA</sequence>